<evidence type="ECO:0000313" key="3">
    <source>
        <dbReference type="Proteomes" id="UP000295673"/>
    </source>
</evidence>
<evidence type="ECO:0000313" key="2">
    <source>
        <dbReference type="EMBL" id="TCL08854.1"/>
    </source>
</evidence>
<gene>
    <name evidence="2" type="ORF">BXY66_0895</name>
</gene>
<proteinExistence type="predicted"/>
<evidence type="ECO:0000259" key="1">
    <source>
        <dbReference type="Pfam" id="PF20056"/>
    </source>
</evidence>
<sequence length="90" mass="9738">MTAQIAHLGDPATHFWLTRSMARVVGVSFSEAMATGVMSAADYAQMVTRCRQCPYVQDCQAWLGAQQGVSACAPEFCRHAKTLSDLIDAV</sequence>
<dbReference type="InterPro" id="IPR045601">
    <property type="entry name" value="DUF6455"/>
</dbReference>
<protein>
    <recommendedName>
        <fullName evidence="1">DUF6455 domain-containing protein</fullName>
    </recommendedName>
</protein>
<dbReference type="AlphaFoldDB" id="A0A4R1NKT8"/>
<keyword evidence="3" id="KW-1185">Reference proteome</keyword>
<dbReference type="OrthoDB" id="7859249at2"/>
<reference evidence="2 3" key="1">
    <citation type="submission" date="2019-03" db="EMBL/GenBank/DDBJ databases">
        <title>Genomic Encyclopedia of Archaeal and Bacterial Type Strains, Phase II (KMG-II): from individual species to whole genera.</title>
        <authorList>
            <person name="Goeker M."/>
        </authorList>
    </citation>
    <scope>NUCLEOTIDE SEQUENCE [LARGE SCALE GENOMIC DNA]</scope>
    <source>
        <strain evidence="2 3">DSM 26433</strain>
    </source>
</reference>
<accession>A0A4R1NKT8</accession>
<comment type="caution">
    <text evidence="2">The sequence shown here is derived from an EMBL/GenBank/DDBJ whole genome shotgun (WGS) entry which is preliminary data.</text>
</comment>
<dbReference type="Proteomes" id="UP000295673">
    <property type="component" value="Unassembled WGS sequence"/>
</dbReference>
<organism evidence="2 3">
    <name type="scientific">Shimia isoporae</name>
    <dbReference type="NCBI Taxonomy" id="647720"/>
    <lineage>
        <taxon>Bacteria</taxon>
        <taxon>Pseudomonadati</taxon>
        <taxon>Pseudomonadota</taxon>
        <taxon>Alphaproteobacteria</taxon>
        <taxon>Rhodobacterales</taxon>
        <taxon>Roseobacteraceae</taxon>
    </lineage>
</organism>
<dbReference type="RefSeq" id="WP_132858945.1">
    <property type="nucleotide sequence ID" value="NZ_SMGR01000001.1"/>
</dbReference>
<name>A0A4R1NKT8_9RHOB</name>
<dbReference type="EMBL" id="SMGR01000001">
    <property type="protein sequence ID" value="TCL08854.1"/>
    <property type="molecule type" value="Genomic_DNA"/>
</dbReference>
<dbReference type="Pfam" id="PF20056">
    <property type="entry name" value="DUF6455"/>
    <property type="match status" value="1"/>
</dbReference>
<feature type="domain" description="DUF6455" evidence="1">
    <location>
        <begin position="8"/>
        <end position="86"/>
    </location>
</feature>